<dbReference type="EMBL" id="GEBQ01006223">
    <property type="protein sequence ID" value="JAT33754.1"/>
    <property type="molecule type" value="Transcribed_RNA"/>
</dbReference>
<proteinExistence type="predicted"/>
<dbReference type="AlphaFoldDB" id="A0A1B6MCZ4"/>
<name>A0A1B6MCZ4_9HEMI</name>
<gene>
    <name evidence="1" type="ORF">g.9763</name>
</gene>
<reference evidence="1" key="1">
    <citation type="submission" date="2015-11" db="EMBL/GenBank/DDBJ databases">
        <title>De novo transcriptome assembly of four potential Pierce s Disease insect vectors from Arizona vineyards.</title>
        <authorList>
            <person name="Tassone E.E."/>
        </authorList>
    </citation>
    <scope>NUCLEOTIDE SEQUENCE</scope>
</reference>
<accession>A0A1B6MCZ4</accession>
<evidence type="ECO:0000313" key="1">
    <source>
        <dbReference type="EMBL" id="JAT33754.1"/>
    </source>
</evidence>
<organism evidence="1">
    <name type="scientific">Graphocephala atropunctata</name>
    <dbReference type="NCBI Taxonomy" id="36148"/>
    <lineage>
        <taxon>Eukaryota</taxon>
        <taxon>Metazoa</taxon>
        <taxon>Ecdysozoa</taxon>
        <taxon>Arthropoda</taxon>
        <taxon>Hexapoda</taxon>
        <taxon>Insecta</taxon>
        <taxon>Pterygota</taxon>
        <taxon>Neoptera</taxon>
        <taxon>Paraneoptera</taxon>
        <taxon>Hemiptera</taxon>
        <taxon>Auchenorrhyncha</taxon>
        <taxon>Membracoidea</taxon>
        <taxon>Cicadellidae</taxon>
        <taxon>Cicadellinae</taxon>
        <taxon>Cicadellini</taxon>
        <taxon>Graphocephala</taxon>
    </lineage>
</organism>
<sequence>MTKLSSLVVGTIMFITINGYLHQPEEIEINSSRPIQARISKFLCFVGLWIFLKKSNINFGDINCIVPRPHQPTFICDLITSLCSFFFMNMFWEMFESFLLAELPSIVTNTVLRFFGTNFQIGEEKLTPLLLSISLMFVTYSLVCTPSSYNIILDDDFGNDFDCEETEKLEETLYGLGDADPNEGVLFQTQTEDNEEHYFPESYSGISMSEEIHEISSQSSVPFH</sequence>
<protein>
    <submittedName>
        <fullName evidence="1">Uncharacterized protein</fullName>
    </submittedName>
</protein>